<reference evidence="1 2" key="1">
    <citation type="submission" date="2019-02" db="EMBL/GenBank/DDBJ databases">
        <authorList>
            <person name="Goldberg S.R."/>
            <person name="Haltli B.A."/>
            <person name="Correa H."/>
            <person name="Russell K.G."/>
        </authorList>
    </citation>
    <scope>NUCLEOTIDE SEQUENCE [LARGE SCALE GENOMIC DNA]</scope>
    <source>
        <strain evidence="1 2">JCM 16186</strain>
    </source>
</reference>
<dbReference type="Gene3D" id="3.30.470.20">
    <property type="entry name" value="ATP-grasp fold, B domain"/>
    <property type="match status" value="1"/>
</dbReference>
<organism evidence="1 2">
    <name type="scientific">Fulvivirga kasyanovii</name>
    <dbReference type="NCBI Taxonomy" id="396812"/>
    <lineage>
        <taxon>Bacteria</taxon>
        <taxon>Pseudomonadati</taxon>
        <taxon>Bacteroidota</taxon>
        <taxon>Cytophagia</taxon>
        <taxon>Cytophagales</taxon>
        <taxon>Fulvivirgaceae</taxon>
        <taxon>Fulvivirga</taxon>
    </lineage>
</organism>
<gene>
    <name evidence="1" type="ORF">E1163_09480</name>
</gene>
<accession>A0ABW9RMF1</accession>
<name>A0ABW9RMF1_9BACT</name>
<sequence length="65" mass="7438">MKSIGLNIGCIDIIESKNNEFYFLEVNPVGQISGYSLRGNLDFEKKVVEEMIVIDNEKSKKRTNK</sequence>
<keyword evidence="2" id="KW-1185">Reference proteome</keyword>
<evidence type="ECO:0008006" key="3">
    <source>
        <dbReference type="Google" id="ProtNLM"/>
    </source>
</evidence>
<dbReference type="EMBL" id="SMLW01000490">
    <property type="protein sequence ID" value="MTI25171.1"/>
    <property type="molecule type" value="Genomic_DNA"/>
</dbReference>
<proteinExistence type="predicted"/>
<evidence type="ECO:0000313" key="1">
    <source>
        <dbReference type="EMBL" id="MTI25171.1"/>
    </source>
</evidence>
<comment type="caution">
    <text evidence="1">The sequence shown here is derived from an EMBL/GenBank/DDBJ whole genome shotgun (WGS) entry which is preliminary data.</text>
</comment>
<dbReference type="SUPFAM" id="SSF56059">
    <property type="entry name" value="Glutathione synthetase ATP-binding domain-like"/>
    <property type="match status" value="1"/>
</dbReference>
<dbReference type="Proteomes" id="UP000798808">
    <property type="component" value="Unassembled WGS sequence"/>
</dbReference>
<evidence type="ECO:0000313" key="2">
    <source>
        <dbReference type="Proteomes" id="UP000798808"/>
    </source>
</evidence>
<protein>
    <recommendedName>
        <fullName evidence="3">ATP-grasp fold RimK-type domain-containing protein</fullName>
    </recommendedName>
</protein>